<dbReference type="SUPFAM" id="SSF51306">
    <property type="entry name" value="LexA/Signal peptidase"/>
    <property type="match status" value="1"/>
</dbReference>
<keyword evidence="1" id="KW-0645">Protease</keyword>
<dbReference type="GO" id="GO:0016020">
    <property type="term" value="C:membrane"/>
    <property type="evidence" value="ECO:0007669"/>
    <property type="project" value="InterPro"/>
</dbReference>
<evidence type="ECO:0000259" key="4">
    <source>
        <dbReference type="Pfam" id="PF00717"/>
    </source>
</evidence>
<accession>A0A5C8P9C3</accession>
<dbReference type="EMBL" id="VDUZ01000065">
    <property type="protein sequence ID" value="TXL70129.1"/>
    <property type="molecule type" value="Genomic_DNA"/>
</dbReference>
<feature type="domain" description="Peptidase S24/S26A/S26B/S26C" evidence="4">
    <location>
        <begin position="131"/>
        <end position="235"/>
    </location>
</feature>
<dbReference type="InterPro" id="IPR019756">
    <property type="entry name" value="Pept_S26A_signal_pept_1_Ser-AS"/>
</dbReference>
<dbReference type="InterPro" id="IPR015927">
    <property type="entry name" value="Peptidase_S24_S26A/B/C"/>
</dbReference>
<dbReference type="Pfam" id="PF00717">
    <property type="entry name" value="Peptidase_S24"/>
    <property type="match status" value="1"/>
</dbReference>
<evidence type="ECO:0000256" key="2">
    <source>
        <dbReference type="ARBA" id="ARBA00022801"/>
    </source>
</evidence>
<dbReference type="GO" id="GO:0004252">
    <property type="term" value="F:serine-type endopeptidase activity"/>
    <property type="evidence" value="ECO:0007669"/>
    <property type="project" value="InterPro"/>
</dbReference>
<keyword evidence="2" id="KW-0378">Hydrolase</keyword>
<dbReference type="Proteomes" id="UP000321638">
    <property type="component" value="Unassembled WGS sequence"/>
</dbReference>
<gene>
    <name evidence="5" type="ORF">FHP25_36005</name>
</gene>
<dbReference type="OrthoDB" id="528805at2"/>
<proteinExistence type="predicted"/>
<dbReference type="AlphaFoldDB" id="A0A5C8P9C3"/>
<dbReference type="RefSeq" id="WP_147851853.1">
    <property type="nucleotide sequence ID" value="NZ_VDUZ01000065.1"/>
</dbReference>
<comment type="caution">
    <text evidence="5">The sequence shown here is derived from an EMBL/GenBank/DDBJ whole genome shotgun (WGS) entry which is preliminary data.</text>
</comment>
<dbReference type="CDD" id="cd06529">
    <property type="entry name" value="S24_LexA-like"/>
    <property type="match status" value="1"/>
</dbReference>
<dbReference type="GO" id="GO:0006508">
    <property type="term" value="P:proteolysis"/>
    <property type="evidence" value="ECO:0007669"/>
    <property type="project" value="UniProtKB-KW"/>
</dbReference>
<reference evidence="5 6" key="1">
    <citation type="submission" date="2019-06" db="EMBL/GenBank/DDBJ databases">
        <title>New taxonomy in bacterial strain CC-CFT640, isolated from vineyard.</title>
        <authorList>
            <person name="Lin S.-Y."/>
            <person name="Tsai C.-F."/>
            <person name="Young C.-C."/>
        </authorList>
    </citation>
    <scope>NUCLEOTIDE SEQUENCE [LARGE SCALE GENOMIC DNA]</scope>
    <source>
        <strain evidence="5 6">CC-CFT640</strain>
    </source>
</reference>
<dbReference type="InterPro" id="IPR036286">
    <property type="entry name" value="LexA/Signal_pep-like_sf"/>
</dbReference>
<organism evidence="5 6">
    <name type="scientific">Vineibacter terrae</name>
    <dbReference type="NCBI Taxonomy" id="2586908"/>
    <lineage>
        <taxon>Bacteria</taxon>
        <taxon>Pseudomonadati</taxon>
        <taxon>Pseudomonadota</taxon>
        <taxon>Alphaproteobacteria</taxon>
        <taxon>Hyphomicrobiales</taxon>
        <taxon>Vineibacter</taxon>
    </lineage>
</organism>
<sequence>MAVKLDAPRKLIVDTIGKRPDLDLKKVSLKADLNHAYLQQFIYRGVPANLPESVREAVGKILSIPPDALKGKGKARAGRQTQVDQTPDQPPVIGDASSVRVPEFDVRAAMGPGGSLIEIDDATASDAVVGEYSFPRDGFRQLYGAPPDAVRIISVVGDSMTPTLFPGQKVMVDLTDRRPSPPGIFVVYDGLGLVLKRVEVVFGSDPPRVRISSDNQNHAPYERTLDEAHINGRVIGVWARL</sequence>
<feature type="region of interest" description="Disordered" evidence="3">
    <location>
        <begin position="69"/>
        <end position="96"/>
    </location>
</feature>
<keyword evidence="6" id="KW-1185">Reference proteome</keyword>
<evidence type="ECO:0000256" key="3">
    <source>
        <dbReference type="SAM" id="MobiDB-lite"/>
    </source>
</evidence>
<dbReference type="InterPro" id="IPR039418">
    <property type="entry name" value="LexA-like"/>
</dbReference>
<evidence type="ECO:0000313" key="5">
    <source>
        <dbReference type="EMBL" id="TXL70129.1"/>
    </source>
</evidence>
<evidence type="ECO:0000256" key="1">
    <source>
        <dbReference type="ARBA" id="ARBA00022670"/>
    </source>
</evidence>
<dbReference type="Gene3D" id="2.10.109.10">
    <property type="entry name" value="Umud Fragment, subunit A"/>
    <property type="match status" value="1"/>
</dbReference>
<evidence type="ECO:0000313" key="6">
    <source>
        <dbReference type="Proteomes" id="UP000321638"/>
    </source>
</evidence>
<protein>
    <submittedName>
        <fullName evidence="5">S24 family peptidase</fullName>
    </submittedName>
</protein>
<dbReference type="PROSITE" id="PS00501">
    <property type="entry name" value="SPASE_I_1"/>
    <property type="match status" value="1"/>
</dbReference>
<name>A0A5C8P9C3_9HYPH</name>